<dbReference type="PANTHER" id="PTHR31623:SF92">
    <property type="entry name" value="VINORINE SYNTHASE"/>
    <property type="match status" value="1"/>
</dbReference>
<evidence type="ECO:0000313" key="5">
    <source>
        <dbReference type="Proteomes" id="UP000326396"/>
    </source>
</evidence>
<keyword evidence="2" id="KW-0808">Transferase</keyword>
<proteinExistence type="inferred from homology"/>
<organism evidence="4 5">
    <name type="scientific">Mikania micrantha</name>
    <name type="common">bitter vine</name>
    <dbReference type="NCBI Taxonomy" id="192012"/>
    <lineage>
        <taxon>Eukaryota</taxon>
        <taxon>Viridiplantae</taxon>
        <taxon>Streptophyta</taxon>
        <taxon>Embryophyta</taxon>
        <taxon>Tracheophyta</taxon>
        <taxon>Spermatophyta</taxon>
        <taxon>Magnoliopsida</taxon>
        <taxon>eudicotyledons</taxon>
        <taxon>Gunneridae</taxon>
        <taxon>Pentapetalae</taxon>
        <taxon>asterids</taxon>
        <taxon>campanulids</taxon>
        <taxon>Asterales</taxon>
        <taxon>Asteraceae</taxon>
        <taxon>Asteroideae</taxon>
        <taxon>Heliantheae alliance</taxon>
        <taxon>Eupatorieae</taxon>
        <taxon>Mikania</taxon>
    </lineage>
</organism>
<dbReference type="Proteomes" id="UP000326396">
    <property type="component" value="Linkage Group LG5"/>
</dbReference>
<dbReference type="GO" id="GO:0016746">
    <property type="term" value="F:acyltransferase activity"/>
    <property type="evidence" value="ECO:0007669"/>
    <property type="project" value="UniProtKB-KW"/>
</dbReference>
<comment type="similarity">
    <text evidence="1">Belongs to the plant acyltransferase family.</text>
</comment>
<protein>
    <submittedName>
        <fullName evidence="4">Uncharacterized protein</fullName>
    </submittedName>
</protein>
<dbReference type="AlphaFoldDB" id="A0A5N6MPK8"/>
<dbReference type="Pfam" id="PF02458">
    <property type="entry name" value="Transferase"/>
    <property type="match status" value="1"/>
</dbReference>
<gene>
    <name evidence="4" type="ORF">E3N88_31495</name>
</gene>
<dbReference type="OrthoDB" id="671439at2759"/>
<dbReference type="InterPro" id="IPR023213">
    <property type="entry name" value="CAT-like_dom_sf"/>
</dbReference>
<accession>A0A5N6MPK8</accession>
<dbReference type="EMBL" id="SZYD01000015">
    <property type="protein sequence ID" value="KAD3642271.1"/>
    <property type="molecule type" value="Genomic_DNA"/>
</dbReference>
<reference evidence="4 5" key="1">
    <citation type="submission" date="2019-05" db="EMBL/GenBank/DDBJ databases">
        <title>Mikania micrantha, genome provides insights into the molecular mechanism of rapid growth.</title>
        <authorList>
            <person name="Liu B."/>
        </authorList>
    </citation>
    <scope>NUCLEOTIDE SEQUENCE [LARGE SCALE GENOMIC DNA]</scope>
    <source>
        <strain evidence="4">NLD-2019</strain>
        <tissue evidence="4">Leaf</tissue>
    </source>
</reference>
<evidence type="ECO:0000256" key="2">
    <source>
        <dbReference type="ARBA" id="ARBA00022679"/>
    </source>
</evidence>
<evidence type="ECO:0000313" key="4">
    <source>
        <dbReference type="EMBL" id="KAD3642271.1"/>
    </source>
</evidence>
<evidence type="ECO:0000256" key="3">
    <source>
        <dbReference type="ARBA" id="ARBA00023315"/>
    </source>
</evidence>
<dbReference type="PANTHER" id="PTHR31623">
    <property type="entry name" value="F21J9.9"/>
    <property type="match status" value="1"/>
</dbReference>
<evidence type="ECO:0000256" key="1">
    <source>
        <dbReference type="ARBA" id="ARBA00009861"/>
    </source>
</evidence>
<keyword evidence="3" id="KW-0012">Acyltransferase</keyword>
<comment type="caution">
    <text evidence="4">The sequence shown here is derived from an EMBL/GenBank/DDBJ whole genome shotgun (WGS) entry which is preliminary data.</text>
</comment>
<name>A0A5N6MPK8_9ASTR</name>
<keyword evidence="5" id="KW-1185">Reference proteome</keyword>
<dbReference type="Gene3D" id="3.30.559.10">
    <property type="entry name" value="Chloramphenicol acetyltransferase-like domain"/>
    <property type="match status" value="2"/>
</dbReference>
<sequence>MKMIMSRLHTFGMFRQQIHTIISQETIKPSYPTPSHLRTHNLSLADHIAPNVHLPLIFFYKSYKNADINTLKKSLSQTLTQYYPFAGRLHSPSAPHIDCNGEGVEFLEALSDSRLDEFVLNKEQDQTLNQLIPNSLGCAVNKTSPVMVQVQLNRFTCGGAALALSISHKAGDGFTVVNFINHWASVARGGSPINPTFFPSSTSNIQVPEFDFQGINNAKYVTKRFIFHNSKLMELKNLVNGLGMTPINPTRVEVLSSLLFKSAVGATTTISGSFQPSNLYQVVNLRRKILAKLPEITAGNLLSVVMAKMANPDEIKLNVVIAKLRKEIREVKEVKDVEEAGEVLANTLPMMEHDGRNYNFSSLCRFPLYEVDFGWGKPVQVLLQNETLVGRVTHLMDTPSGDGIEATVRLQKEEMDVFQHDNELLEYAQRI</sequence>